<protein>
    <recommendedName>
        <fullName evidence="3">Neocarzinostatin family protein</fullName>
    </recommendedName>
</protein>
<name>A0A1G6PPY2_9ACTN</name>
<dbReference type="AlphaFoldDB" id="A0A1G6PPY2"/>
<proteinExistence type="predicted"/>
<reference evidence="1 2" key="1">
    <citation type="submission" date="2016-10" db="EMBL/GenBank/DDBJ databases">
        <authorList>
            <person name="de Groot N.N."/>
        </authorList>
    </citation>
    <scope>NUCLEOTIDE SEQUENCE [LARGE SCALE GENOMIC DNA]</scope>
    <source>
        <strain evidence="1 2">CGMCC 4.6858</strain>
    </source>
</reference>
<sequence length="126" mass="13183">MKLSVLTTAAVLAAGLVTAAAPAQAAPAAPARAKVTVTITADGTDMSGVVRSTRPKRCAQDRTVKVFKLVAGEPHLWATDTTDLQGGRYVWSTGNTGTEGRFFAKVARKAGCKGDVSPTIRVRRND</sequence>
<dbReference type="Proteomes" id="UP000199034">
    <property type="component" value="Unassembled WGS sequence"/>
</dbReference>
<organism evidence="1 2">
    <name type="scientific">Nocardioides lianchengensis</name>
    <dbReference type="NCBI Taxonomy" id="1045774"/>
    <lineage>
        <taxon>Bacteria</taxon>
        <taxon>Bacillati</taxon>
        <taxon>Actinomycetota</taxon>
        <taxon>Actinomycetes</taxon>
        <taxon>Propionibacteriales</taxon>
        <taxon>Nocardioidaceae</taxon>
        <taxon>Nocardioides</taxon>
    </lineage>
</organism>
<keyword evidence="2" id="KW-1185">Reference proteome</keyword>
<evidence type="ECO:0000313" key="1">
    <source>
        <dbReference type="EMBL" id="SDC82223.1"/>
    </source>
</evidence>
<accession>A0A1G6PPY2</accession>
<evidence type="ECO:0000313" key="2">
    <source>
        <dbReference type="Proteomes" id="UP000199034"/>
    </source>
</evidence>
<dbReference type="STRING" id="1045774.SAMN05421872_104105"/>
<dbReference type="EMBL" id="FMZM01000004">
    <property type="protein sequence ID" value="SDC82223.1"/>
    <property type="molecule type" value="Genomic_DNA"/>
</dbReference>
<dbReference type="OrthoDB" id="3787880at2"/>
<evidence type="ECO:0008006" key="3">
    <source>
        <dbReference type="Google" id="ProtNLM"/>
    </source>
</evidence>
<dbReference type="RefSeq" id="WP_090853810.1">
    <property type="nucleotide sequence ID" value="NZ_FMZM01000004.1"/>
</dbReference>
<gene>
    <name evidence="1" type="ORF">SAMN05421872_104105</name>
</gene>